<gene>
    <name evidence="1" type="ORF">UFOVP218_15</name>
</gene>
<evidence type="ECO:0000313" key="1">
    <source>
        <dbReference type="EMBL" id="CAB5218434.1"/>
    </source>
</evidence>
<reference evidence="1" key="1">
    <citation type="submission" date="2020-05" db="EMBL/GenBank/DDBJ databases">
        <authorList>
            <person name="Chiriac C."/>
            <person name="Salcher M."/>
            <person name="Ghai R."/>
            <person name="Kavagutti S V."/>
        </authorList>
    </citation>
    <scope>NUCLEOTIDE SEQUENCE</scope>
</reference>
<protein>
    <submittedName>
        <fullName evidence="1">Uncharacterized protein</fullName>
    </submittedName>
</protein>
<dbReference type="EMBL" id="LR798261">
    <property type="protein sequence ID" value="CAB5218434.1"/>
    <property type="molecule type" value="Genomic_DNA"/>
</dbReference>
<name>A0A6J7WQP7_9CAUD</name>
<sequence length="106" mass="11233">MSTSFINAIANSVGTTEQVVYTASGKAIVIGCSITNKLTTTVPMTIKLRRSGVDTYIHKDKRIESGEPFELMKGNKLVLASGDILVVSAAVDISLDVVFSILQGVS</sequence>
<accession>A0A6J7WQP7</accession>
<proteinExistence type="predicted"/>
<organism evidence="1">
    <name type="scientific">uncultured Caudovirales phage</name>
    <dbReference type="NCBI Taxonomy" id="2100421"/>
    <lineage>
        <taxon>Viruses</taxon>
        <taxon>Duplodnaviria</taxon>
        <taxon>Heunggongvirae</taxon>
        <taxon>Uroviricota</taxon>
        <taxon>Caudoviricetes</taxon>
        <taxon>Peduoviridae</taxon>
        <taxon>Maltschvirus</taxon>
        <taxon>Maltschvirus maltsch</taxon>
    </lineage>
</organism>